<dbReference type="AlphaFoldDB" id="A0A9W4JVE4"/>
<reference evidence="1" key="1">
    <citation type="submission" date="2021-07" db="EMBL/GenBank/DDBJ databases">
        <authorList>
            <person name="Branca A.L. A."/>
        </authorList>
    </citation>
    <scope>NUCLEOTIDE SEQUENCE</scope>
</reference>
<organism evidence="1 2">
    <name type="scientific">Penicillium salamii</name>
    <dbReference type="NCBI Taxonomy" id="1612424"/>
    <lineage>
        <taxon>Eukaryota</taxon>
        <taxon>Fungi</taxon>
        <taxon>Dikarya</taxon>
        <taxon>Ascomycota</taxon>
        <taxon>Pezizomycotina</taxon>
        <taxon>Eurotiomycetes</taxon>
        <taxon>Eurotiomycetidae</taxon>
        <taxon>Eurotiales</taxon>
        <taxon>Aspergillaceae</taxon>
        <taxon>Penicillium</taxon>
    </lineage>
</organism>
<gene>
    <name evidence="1" type="ORF">PSALAMII_LOCUS9445</name>
</gene>
<comment type="caution">
    <text evidence="1">The sequence shown here is derived from an EMBL/GenBank/DDBJ whole genome shotgun (WGS) entry which is preliminary data.</text>
</comment>
<name>A0A9W4JVE4_9EURO</name>
<accession>A0A9W4JVE4</accession>
<protein>
    <submittedName>
        <fullName evidence="1">Uncharacterized protein</fullName>
    </submittedName>
</protein>
<keyword evidence="2" id="KW-1185">Reference proteome</keyword>
<evidence type="ECO:0000313" key="1">
    <source>
        <dbReference type="EMBL" id="CAG8416998.1"/>
    </source>
</evidence>
<evidence type="ECO:0000313" key="2">
    <source>
        <dbReference type="Proteomes" id="UP001152649"/>
    </source>
</evidence>
<dbReference type="Proteomes" id="UP001152649">
    <property type="component" value="Unassembled WGS sequence"/>
</dbReference>
<dbReference type="EMBL" id="CAJVPG010000433">
    <property type="protein sequence ID" value="CAG8416998.1"/>
    <property type="molecule type" value="Genomic_DNA"/>
</dbReference>
<sequence length="122" mass="13978">MPRSPLSVLPVCMWSIGTRINLEQDPDIYYSCDADAYTPDGWQSETTTIRSSIYQGFVENGRRYQTLKGESFVPSDEQQFETYEAGHITAFVMESHRENPLFRSPVEEDLQVRGLSSCRSRS</sequence>
<proteinExistence type="predicted"/>
<dbReference type="OrthoDB" id="346910at2759"/>